<evidence type="ECO:0000313" key="2">
    <source>
        <dbReference type="EMBL" id="AHI88517.1"/>
    </source>
</evidence>
<dbReference type="EMBL" id="CP001340">
    <property type="protein sequence ID" value="AHI88517.1"/>
    <property type="molecule type" value="Genomic_DNA"/>
</dbReference>
<evidence type="ECO:0000313" key="3">
    <source>
        <dbReference type="Proteomes" id="UP000001364"/>
    </source>
</evidence>
<keyword evidence="1" id="KW-1133">Transmembrane helix</keyword>
<keyword evidence="1" id="KW-0472">Membrane</keyword>
<protein>
    <submittedName>
        <fullName evidence="2">Uncharacterized protein</fullName>
    </submittedName>
</protein>
<organism evidence="2 3">
    <name type="scientific">Caulobacter vibrioides (strain NA1000 / CB15N)</name>
    <name type="common">Caulobacter crescentus</name>
    <dbReference type="NCBI Taxonomy" id="565050"/>
    <lineage>
        <taxon>Bacteria</taxon>
        <taxon>Pseudomonadati</taxon>
        <taxon>Pseudomonadota</taxon>
        <taxon>Alphaproteobacteria</taxon>
        <taxon>Caulobacterales</taxon>
        <taxon>Caulobacteraceae</taxon>
        <taxon>Caulobacter</taxon>
    </lineage>
</organism>
<dbReference type="Proteomes" id="UP000001364">
    <property type="component" value="Chromosome"/>
</dbReference>
<keyword evidence="1" id="KW-0812">Transmembrane</keyword>
<dbReference type="KEGG" id="ccs:CCNA_03915"/>
<keyword evidence="3" id="KW-1185">Reference proteome</keyword>
<accession>A0A0H3J406</accession>
<dbReference type="RefSeq" id="YP_009020486.1">
    <property type="nucleotide sequence ID" value="NC_011916.1"/>
</dbReference>
<dbReference type="RefSeq" id="WP_024265506.1">
    <property type="nucleotide sequence ID" value="NC_011916.1"/>
</dbReference>
<dbReference type="HOGENOM" id="CLU_3150844_0_0_5"/>
<name>A0A0H3J406_CAUVN</name>
<reference evidence="2 3" key="1">
    <citation type="journal article" date="2010" name="J. Bacteriol.">
        <title>The genetic basis of laboratory adaptation in Caulobacter crescentus.</title>
        <authorList>
            <person name="Marks M.E."/>
            <person name="Castro-Rojas C.M."/>
            <person name="Teiling C."/>
            <person name="Du L."/>
            <person name="Kapatral V."/>
            <person name="Walunas T.L."/>
            <person name="Crosson S."/>
        </authorList>
    </citation>
    <scope>NUCLEOTIDE SEQUENCE [LARGE SCALE GENOMIC DNA]</scope>
    <source>
        <strain evidence="3">NA1000 / CB15N</strain>
    </source>
</reference>
<evidence type="ECO:0000256" key="1">
    <source>
        <dbReference type="SAM" id="Phobius"/>
    </source>
</evidence>
<sequence>MMIDAKLSFAPIESVSARRLPPLAGLALAAVLSAGLWALLAVAIAQLV</sequence>
<proteinExistence type="predicted"/>
<dbReference type="AlphaFoldDB" id="A0A0H3J406"/>
<gene>
    <name evidence="2" type="ordered locus">CCNA_03915</name>
</gene>
<dbReference type="GeneID" id="18668791"/>
<feature type="transmembrane region" description="Helical" evidence="1">
    <location>
        <begin position="20"/>
        <end position="45"/>
    </location>
</feature>